<comment type="caution">
    <text evidence="1">The sequence shown here is derived from an EMBL/GenBank/DDBJ whole genome shotgun (WGS) entry which is preliminary data.</text>
</comment>
<gene>
    <name evidence="1" type="ORF">RJT34_00727</name>
</gene>
<name>A0AAN9KFL0_CLITE</name>
<evidence type="ECO:0000313" key="1">
    <source>
        <dbReference type="EMBL" id="KAK7316915.1"/>
    </source>
</evidence>
<protein>
    <submittedName>
        <fullName evidence="1">Uncharacterized protein</fullName>
    </submittedName>
</protein>
<dbReference type="EMBL" id="JAYKXN010000001">
    <property type="protein sequence ID" value="KAK7316915.1"/>
    <property type="molecule type" value="Genomic_DNA"/>
</dbReference>
<reference evidence="1 2" key="1">
    <citation type="submission" date="2024-01" db="EMBL/GenBank/DDBJ databases">
        <title>The genomes of 5 underutilized Papilionoideae crops provide insights into root nodulation and disease resistance.</title>
        <authorList>
            <person name="Yuan L."/>
        </authorList>
    </citation>
    <scope>NUCLEOTIDE SEQUENCE [LARGE SCALE GENOMIC DNA]</scope>
    <source>
        <strain evidence="1">LY-2023</strain>
        <tissue evidence="1">Leaf</tissue>
    </source>
</reference>
<dbReference type="AlphaFoldDB" id="A0AAN9KFL0"/>
<proteinExistence type="predicted"/>
<dbReference type="Proteomes" id="UP001359559">
    <property type="component" value="Unassembled WGS sequence"/>
</dbReference>
<evidence type="ECO:0000313" key="2">
    <source>
        <dbReference type="Proteomes" id="UP001359559"/>
    </source>
</evidence>
<keyword evidence="2" id="KW-1185">Reference proteome</keyword>
<accession>A0AAN9KFL0</accession>
<sequence length="321" mass="37080">MEKESGEEKRARVEKRIRGILFMEMDGELMGIDLNQHQSWDYKDHIFQDKVDDYPLSIEMCPVVCYYVVDDKLLVLCNDNLMYAFSHSSKQWEVIALDVNLFRVHGRRFPSLCTGLWLPEQQIALAIDCPMLSPPGEPCLFQADAIIYSPDGVPEFHQVLEEVFSDMYPHDSKYPTCATTHLLHLGQGSQEDQSRICAVMYTAISTEWTIDHEMGEQEHVCLFISIFELQRLHPSDHVSTNSCQLLKMDWVLEISHNLEVFKMEGINVSRWTLEKGAVPRLRHFVIGRCKYLDELPEQLWCFTTSLQVHVLQPNSALAESL</sequence>
<organism evidence="1 2">
    <name type="scientific">Clitoria ternatea</name>
    <name type="common">Butterfly pea</name>
    <dbReference type="NCBI Taxonomy" id="43366"/>
    <lineage>
        <taxon>Eukaryota</taxon>
        <taxon>Viridiplantae</taxon>
        <taxon>Streptophyta</taxon>
        <taxon>Embryophyta</taxon>
        <taxon>Tracheophyta</taxon>
        <taxon>Spermatophyta</taxon>
        <taxon>Magnoliopsida</taxon>
        <taxon>eudicotyledons</taxon>
        <taxon>Gunneridae</taxon>
        <taxon>Pentapetalae</taxon>
        <taxon>rosids</taxon>
        <taxon>fabids</taxon>
        <taxon>Fabales</taxon>
        <taxon>Fabaceae</taxon>
        <taxon>Papilionoideae</taxon>
        <taxon>50 kb inversion clade</taxon>
        <taxon>NPAAA clade</taxon>
        <taxon>indigoferoid/millettioid clade</taxon>
        <taxon>Phaseoleae</taxon>
        <taxon>Clitoria</taxon>
    </lineage>
</organism>